<dbReference type="GO" id="GO:0044325">
    <property type="term" value="F:transmembrane transporter binding"/>
    <property type="evidence" value="ECO:0007669"/>
    <property type="project" value="TreeGrafter"/>
</dbReference>
<dbReference type="GO" id="GO:1901379">
    <property type="term" value="P:regulation of potassium ion transmembrane transport"/>
    <property type="evidence" value="ECO:0007669"/>
    <property type="project" value="TreeGrafter"/>
</dbReference>
<dbReference type="GO" id="GO:0016491">
    <property type="term" value="F:oxidoreductase activity"/>
    <property type="evidence" value="ECO:0007669"/>
    <property type="project" value="UniProtKB-KW"/>
</dbReference>
<dbReference type="PRINTS" id="PR01577">
    <property type="entry name" value="KCNABCHANNEL"/>
</dbReference>
<dbReference type="AlphaFoldDB" id="A0A1I8GG73"/>
<feature type="region of interest" description="Disordered" evidence="10">
    <location>
        <begin position="1"/>
        <end position="84"/>
    </location>
</feature>
<evidence type="ECO:0000256" key="6">
    <source>
        <dbReference type="ARBA" id="ARBA00022857"/>
    </source>
</evidence>
<evidence type="ECO:0000256" key="8">
    <source>
        <dbReference type="ARBA" id="ARBA00023002"/>
    </source>
</evidence>
<evidence type="ECO:0000256" key="7">
    <source>
        <dbReference type="ARBA" id="ARBA00022958"/>
    </source>
</evidence>
<keyword evidence="7" id="KW-0630">Potassium</keyword>
<reference evidence="13" key="1">
    <citation type="submission" date="2016-11" db="UniProtKB">
        <authorList>
            <consortium name="WormBaseParasite"/>
        </authorList>
    </citation>
    <scope>IDENTIFICATION</scope>
</reference>
<comment type="subcellular location">
    <subcellularLocation>
        <location evidence="1">Cytoplasm</location>
    </subcellularLocation>
</comment>
<evidence type="ECO:0000256" key="3">
    <source>
        <dbReference type="ARBA" id="ARBA00022448"/>
    </source>
</evidence>
<evidence type="ECO:0000256" key="10">
    <source>
        <dbReference type="SAM" id="MobiDB-lite"/>
    </source>
</evidence>
<protein>
    <submittedName>
        <fullName evidence="13">Aldo_ket_red domain-containing protein</fullName>
    </submittedName>
</protein>
<keyword evidence="3" id="KW-0813">Transport</keyword>
<dbReference type="Proteomes" id="UP000095280">
    <property type="component" value="Unplaced"/>
</dbReference>
<evidence type="ECO:0000256" key="9">
    <source>
        <dbReference type="ARBA" id="ARBA00023065"/>
    </source>
</evidence>
<evidence type="ECO:0000256" key="2">
    <source>
        <dbReference type="ARBA" id="ARBA00006515"/>
    </source>
</evidence>
<dbReference type="InterPro" id="IPR036812">
    <property type="entry name" value="NAD(P)_OxRdtase_dom_sf"/>
</dbReference>
<dbReference type="Gene3D" id="3.20.20.100">
    <property type="entry name" value="NADP-dependent oxidoreductase domain"/>
    <property type="match status" value="1"/>
</dbReference>
<dbReference type="InterPro" id="IPR023210">
    <property type="entry name" value="NADP_OxRdtase_dom"/>
</dbReference>
<accession>A0A1I8GG73</accession>
<keyword evidence="8" id="KW-0560">Oxidoreductase</keyword>
<keyword evidence="4" id="KW-0963">Cytoplasm</keyword>
<feature type="domain" description="NADP-dependent oxidoreductase" evidence="11">
    <location>
        <begin position="105"/>
        <end position="407"/>
    </location>
</feature>
<feature type="compositionally biased region" description="Low complexity" evidence="10">
    <location>
        <begin position="20"/>
        <end position="33"/>
    </location>
</feature>
<dbReference type="InterPro" id="IPR005983">
    <property type="entry name" value="K_chnl_volt-dep_bsu_KCNAB"/>
</dbReference>
<evidence type="ECO:0000313" key="12">
    <source>
        <dbReference type="Proteomes" id="UP000095280"/>
    </source>
</evidence>
<dbReference type="PANTHER" id="PTHR43150">
    <property type="entry name" value="HYPERKINETIC, ISOFORM M"/>
    <property type="match status" value="1"/>
</dbReference>
<dbReference type="GO" id="GO:0005249">
    <property type="term" value="F:voltage-gated potassium channel activity"/>
    <property type="evidence" value="ECO:0007669"/>
    <property type="project" value="InterPro"/>
</dbReference>
<dbReference type="GO" id="GO:0005737">
    <property type="term" value="C:cytoplasm"/>
    <property type="evidence" value="ECO:0007669"/>
    <property type="project" value="UniProtKB-SubCell"/>
</dbReference>
<dbReference type="InterPro" id="IPR005399">
    <property type="entry name" value="K_chnl_volt-dep_bsu_KCNAB-rel"/>
</dbReference>
<evidence type="ECO:0000256" key="5">
    <source>
        <dbReference type="ARBA" id="ARBA00022538"/>
    </source>
</evidence>
<keyword evidence="6" id="KW-0521">NADP</keyword>
<dbReference type="SUPFAM" id="SSF51430">
    <property type="entry name" value="NAD(P)-linked oxidoreductase"/>
    <property type="match status" value="1"/>
</dbReference>
<keyword evidence="9" id="KW-0406">Ion transport</keyword>
<dbReference type="GO" id="GO:0008076">
    <property type="term" value="C:voltage-gated potassium channel complex"/>
    <property type="evidence" value="ECO:0007669"/>
    <property type="project" value="TreeGrafter"/>
</dbReference>
<comment type="similarity">
    <text evidence="2">Belongs to the shaker potassium channel beta subunit family.</text>
</comment>
<dbReference type="GO" id="GO:0015459">
    <property type="term" value="F:potassium channel regulator activity"/>
    <property type="evidence" value="ECO:0007669"/>
    <property type="project" value="TreeGrafter"/>
</dbReference>
<dbReference type="PANTHER" id="PTHR43150:SF2">
    <property type="entry name" value="HYPERKINETIC, ISOFORM M"/>
    <property type="match status" value="1"/>
</dbReference>
<proteinExistence type="inferred from homology"/>
<evidence type="ECO:0000256" key="1">
    <source>
        <dbReference type="ARBA" id="ARBA00004496"/>
    </source>
</evidence>
<name>A0A1I8GG73_9PLAT</name>
<evidence type="ECO:0000259" key="11">
    <source>
        <dbReference type="Pfam" id="PF00248"/>
    </source>
</evidence>
<organism evidence="12 13">
    <name type="scientific">Macrostomum lignano</name>
    <dbReference type="NCBI Taxonomy" id="282301"/>
    <lineage>
        <taxon>Eukaryota</taxon>
        <taxon>Metazoa</taxon>
        <taxon>Spiralia</taxon>
        <taxon>Lophotrochozoa</taxon>
        <taxon>Platyhelminthes</taxon>
        <taxon>Rhabditophora</taxon>
        <taxon>Macrostomorpha</taxon>
        <taxon>Macrostomida</taxon>
        <taxon>Macrostomidae</taxon>
        <taxon>Macrostomum</taxon>
    </lineage>
</organism>
<dbReference type="WBParaSite" id="maker-uti_cns_0001908-snap-gene-0.7-mRNA-1">
    <property type="protein sequence ID" value="maker-uti_cns_0001908-snap-gene-0.7-mRNA-1"/>
    <property type="gene ID" value="maker-uti_cns_0001908-snap-gene-0.7"/>
</dbReference>
<dbReference type="Pfam" id="PF00248">
    <property type="entry name" value="Aldo_ket_red"/>
    <property type="match status" value="1"/>
</dbReference>
<dbReference type="NCBIfam" id="TIGR01293">
    <property type="entry name" value="Kv_beta"/>
    <property type="match status" value="1"/>
</dbReference>
<keyword evidence="5" id="KW-0633">Potassium transport</keyword>
<evidence type="ECO:0000313" key="13">
    <source>
        <dbReference type="WBParaSite" id="maker-uti_cns_0001908-snap-gene-0.7-mRNA-1"/>
    </source>
</evidence>
<keyword evidence="12" id="KW-1185">Reference proteome</keyword>
<evidence type="ECO:0000256" key="4">
    <source>
        <dbReference type="ARBA" id="ARBA00022490"/>
    </source>
</evidence>
<feature type="compositionally biased region" description="Polar residues" evidence="10">
    <location>
        <begin position="46"/>
        <end position="61"/>
    </location>
</feature>
<sequence length="410" mass="45470">SRRTSGMELIKERRATEPHLSSPAGSASAASLASGGGIRRHRAEDSYSQASTSSYFHSSSPRRTEERWHYQQKQQHQQQNPEGLYRLDTKLHYNNLGRTGLRVSRIGLGTWVTFAGQIDDSVADDLLTLAYACGINLFDTAEVYASGGAEELLGRLLQQKPWRRSSYVISTKIHQWGGAAASEGGLSRKRIVEGLRDSLRRLRMTYVDLVFASRPDPGTPMEEIVRAFTFCINQGWAFYWGTSRWTPVEIMEAHSVSRQFNLIPPSAEQLEYNLLQRDKLQSHLPELQSRLGLGAVTFSPLACGILSGKYEGGVPVGSRASVPGYSWLRDKILSEEGRLQQQMLRQLSPVCEQLSCSLAQLSIAWCLSNADAHCVLLGASCAAQLYEDILALTLAPRLTPELLAEIDCIL</sequence>